<dbReference type="EMBL" id="LXWF01000040">
    <property type="protein sequence ID" value="ORC16480.1"/>
    <property type="molecule type" value="Genomic_DNA"/>
</dbReference>
<comment type="similarity">
    <text evidence="1">Belongs to the P-Pant transferase superfamily. Gsp/Sfp/HetI/AcpT family.</text>
</comment>
<dbReference type="GO" id="GO:0019878">
    <property type="term" value="P:lysine biosynthetic process via aminoadipic acid"/>
    <property type="evidence" value="ECO:0007669"/>
    <property type="project" value="TreeGrafter"/>
</dbReference>
<organism evidence="4 5">
    <name type="scientific">Rothia nasimurium</name>
    <dbReference type="NCBI Taxonomy" id="85336"/>
    <lineage>
        <taxon>Bacteria</taxon>
        <taxon>Bacillati</taxon>
        <taxon>Actinomycetota</taxon>
        <taxon>Actinomycetes</taxon>
        <taxon>Micrococcales</taxon>
        <taxon>Micrococcaceae</taxon>
        <taxon>Rothia</taxon>
    </lineage>
</organism>
<evidence type="ECO:0000256" key="2">
    <source>
        <dbReference type="ARBA" id="ARBA00022679"/>
    </source>
</evidence>
<dbReference type="Proteomes" id="UP000192359">
    <property type="component" value="Unassembled WGS sequence"/>
</dbReference>
<evidence type="ECO:0000313" key="5">
    <source>
        <dbReference type="Proteomes" id="UP000192359"/>
    </source>
</evidence>
<evidence type="ECO:0000256" key="1">
    <source>
        <dbReference type="ARBA" id="ARBA00010990"/>
    </source>
</evidence>
<accession>A0A1Y1RPU1</accession>
<dbReference type="InterPro" id="IPR050559">
    <property type="entry name" value="P-Pant_transferase_sf"/>
</dbReference>
<feature type="domain" description="4'-phosphopantetheinyl transferase" evidence="3">
    <location>
        <begin position="131"/>
        <end position="201"/>
    </location>
</feature>
<sequence length="271" mass="28273">MVHGPSAAGQTASPLTLFTLPAETLRGGYGINWLDYVGLAERARAAEFSNPDEALAFAAQHTLMRAIAASVLGVKPTAAANIPVDRTCLLCADAPTGSAQTHGKPRIDGVNLSMARSLGLVAGALAPADVAVGLDVIAIRGSYYDSFDRIALADYEKRVVASLAQSEASVARHLLWSAKEAVLKASGYGLAVEPSRVMLSLPPISSSIEDSHGLTARAVAHLPGGEAPATFWLTWQVYHGTHLLAVASDTPHRVMAHTVTTPLAVKRVLGA</sequence>
<dbReference type="AlphaFoldDB" id="A0A1Y1RPU1"/>
<dbReference type="SUPFAM" id="SSF56214">
    <property type="entry name" value="4'-phosphopantetheinyl transferase"/>
    <property type="match status" value="1"/>
</dbReference>
<dbReference type="GO" id="GO:0008897">
    <property type="term" value="F:holo-[acyl-carrier-protein] synthase activity"/>
    <property type="evidence" value="ECO:0007669"/>
    <property type="project" value="InterPro"/>
</dbReference>
<dbReference type="OrthoDB" id="190168at2"/>
<proteinExistence type="inferred from homology"/>
<dbReference type="PANTHER" id="PTHR12215">
    <property type="entry name" value="PHOSPHOPANTETHEINE TRANSFERASE"/>
    <property type="match status" value="1"/>
</dbReference>
<dbReference type="PANTHER" id="PTHR12215:SF10">
    <property type="entry name" value="L-AMINOADIPATE-SEMIALDEHYDE DEHYDROGENASE-PHOSPHOPANTETHEINYL TRANSFERASE"/>
    <property type="match status" value="1"/>
</dbReference>
<dbReference type="InterPro" id="IPR008278">
    <property type="entry name" value="4-PPantetheinyl_Trfase_dom"/>
</dbReference>
<dbReference type="GO" id="GO:0005829">
    <property type="term" value="C:cytosol"/>
    <property type="evidence" value="ECO:0007669"/>
    <property type="project" value="TreeGrafter"/>
</dbReference>
<dbReference type="Pfam" id="PF01648">
    <property type="entry name" value="ACPS"/>
    <property type="match status" value="1"/>
</dbReference>
<evidence type="ECO:0000313" key="4">
    <source>
        <dbReference type="EMBL" id="ORC16480.1"/>
    </source>
</evidence>
<comment type="caution">
    <text evidence="4">The sequence shown here is derived from an EMBL/GenBank/DDBJ whole genome shotgun (WGS) entry which is preliminary data.</text>
</comment>
<protein>
    <recommendedName>
        <fullName evidence="3">4'-phosphopantetheinyl transferase domain-containing protein</fullName>
    </recommendedName>
</protein>
<dbReference type="Gene3D" id="3.90.470.20">
    <property type="entry name" value="4'-phosphopantetheinyl transferase domain"/>
    <property type="match status" value="1"/>
</dbReference>
<reference evidence="4 5" key="1">
    <citation type="submission" date="2016-05" db="EMBL/GenBank/DDBJ databases">
        <title>Draft genome sequence of a porcine commensal Rothia nasimurium.</title>
        <authorList>
            <person name="Gaiser R.A."/>
            <person name="Van Baarlen P."/>
            <person name="Wells J.M."/>
        </authorList>
    </citation>
    <scope>NUCLEOTIDE SEQUENCE [LARGE SCALE GENOMIC DNA]</scope>
    <source>
        <strain evidence="4 5">PT-32</strain>
    </source>
</reference>
<gene>
    <name evidence="4" type="ORF">A7979_03950</name>
</gene>
<keyword evidence="2" id="KW-0808">Transferase</keyword>
<dbReference type="InterPro" id="IPR037143">
    <property type="entry name" value="4-PPantetheinyl_Trfase_dom_sf"/>
</dbReference>
<keyword evidence="5" id="KW-1185">Reference proteome</keyword>
<dbReference type="GO" id="GO:0000287">
    <property type="term" value="F:magnesium ion binding"/>
    <property type="evidence" value="ECO:0007669"/>
    <property type="project" value="InterPro"/>
</dbReference>
<name>A0A1Y1RPU1_9MICC</name>
<dbReference type="RefSeq" id="WP_083092054.1">
    <property type="nucleotide sequence ID" value="NZ_LXWF01000040.1"/>
</dbReference>
<evidence type="ECO:0000259" key="3">
    <source>
        <dbReference type="Pfam" id="PF01648"/>
    </source>
</evidence>